<accession>A0A915HI37</accession>
<protein>
    <submittedName>
        <fullName evidence="2">Uncharacterized protein</fullName>
    </submittedName>
</protein>
<keyword evidence="1" id="KW-1185">Reference proteome</keyword>
<evidence type="ECO:0000313" key="1">
    <source>
        <dbReference type="Proteomes" id="UP000887565"/>
    </source>
</evidence>
<proteinExistence type="predicted"/>
<sequence>MEYLNLYYVKLHLQPLMNIGVEDEIDELDAVEVHYDEIHEPQEPIKQIAPNTSSYHSLNEYYDTFLHWMNQQADDTDKMLLAFSKHFQSIDYLLDPPLYASGKLNFTGQLPNCENNVFLIFYLIAIHMQYISLVIRPNQKIQLTILELGGDGKWYEMDGYWDATLLNVPNSE</sequence>
<evidence type="ECO:0000313" key="2">
    <source>
        <dbReference type="WBParaSite" id="nRc.2.0.1.t00981-RA"/>
    </source>
</evidence>
<dbReference type="AlphaFoldDB" id="A0A915HI37"/>
<dbReference type="WBParaSite" id="nRc.2.0.1.t00981-RA">
    <property type="protein sequence ID" value="nRc.2.0.1.t00981-RA"/>
    <property type="gene ID" value="nRc.2.0.1.g00981"/>
</dbReference>
<organism evidence="1 2">
    <name type="scientific">Romanomermis culicivorax</name>
    <name type="common">Nematode worm</name>
    <dbReference type="NCBI Taxonomy" id="13658"/>
    <lineage>
        <taxon>Eukaryota</taxon>
        <taxon>Metazoa</taxon>
        <taxon>Ecdysozoa</taxon>
        <taxon>Nematoda</taxon>
        <taxon>Enoplea</taxon>
        <taxon>Dorylaimia</taxon>
        <taxon>Mermithida</taxon>
        <taxon>Mermithoidea</taxon>
        <taxon>Mermithidae</taxon>
        <taxon>Romanomermis</taxon>
    </lineage>
</organism>
<name>A0A915HI37_ROMCU</name>
<reference evidence="2" key="1">
    <citation type="submission" date="2022-11" db="UniProtKB">
        <authorList>
            <consortium name="WormBaseParasite"/>
        </authorList>
    </citation>
    <scope>IDENTIFICATION</scope>
</reference>
<dbReference type="Proteomes" id="UP000887565">
    <property type="component" value="Unplaced"/>
</dbReference>